<dbReference type="InterPro" id="IPR036513">
    <property type="entry name" value="STAS_dom_sf"/>
</dbReference>
<dbReference type="AlphaFoldDB" id="A0A1I4DRI9"/>
<sequence length="121" mass="13023">MSTEDVATLLILSGSHGGAIVVRAIGELDYDYAPTFRRELSQAWTSDTGDSPTLVLDLAGLTFCDSTGLAELLWMLRRSQESGTRLILAGVSRTLRHMLTTTGVLPYFTLSTSVEEALQGG</sequence>
<dbReference type="PROSITE" id="PS50801">
    <property type="entry name" value="STAS"/>
    <property type="match status" value="1"/>
</dbReference>
<evidence type="ECO:0000313" key="4">
    <source>
        <dbReference type="EMBL" id="SFK95569.1"/>
    </source>
</evidence>
<evidence type="ECO:0000259" key="3">
    <source>
        <dbReference type="PROSITE" id="PS50801"/>
    </source>
</evidence>
<protein>
    <recommendedName>
        <fullName evidence="2">Anti-sigma factor antagonist</fullName>
    </recommendedName>
</protein>
<dbReference type="InterPro" id="IPR002645">
    <property type="entry name" value="STAS_dom"/>
</dbReference>
<keyword evidence="5" id="KW-1185">Reference proteome</keyword>
<evidence type="ECO:0000256" key="2">
    <source>
        <dbReference type="RuleBase" id="RU003749"/>
    </source>
</evidence>
<dbReference type="RefSeq" id="WP_093891576.1">
    <property type="nucleotide sequence ID" value="NZ_FOQY01000043.1"/>
</dbReference>
<dbReference type="CDD" id="cd07043">
    <property type="entry name" value="STAS_anti-anti-sigma_factors"/>
    <property type="match status" value="1"/>
</dbReference>
<dbReference type="InterPro" id="IPR003658">
    <property type="entry name" value="Anti-sigma_ant"/>
</dbReference>
<feature type="domain" description="STAS" evidence="3">
    <location>
        <begin position="18"/>
        <end position="121"/>
    </location>
</feature>
<reference evidence="5" key="1">
    <citation type="submission" date="2016-10" db="EMBL/GenBank/DDBJ databases">
        <authorList>
            <person name="Varghese N."/>
            <person name="Submissions S."/>
        </authorList>
    </citation>
    <scope>NUCLEOTIDE SEQUENCE [LARGE SCALE GENOMIC DNA]</scope>
    <source>
        <strain evidence="5">CGMCC 4.2126</strain>
    </source>
</reference>
<comment type="similarity">
    <text evidence="1 2">Belongs to the anti-sigma-factor antagonist family.</text>
</comment>
<evidence type="ECO:0000256" key="1">
    <source>
        <dbReference type="ARBA" id="ARBA00009013"/>
    </source>
</evidence>
<dbReference type="Proteomes" id="UP000199111">
    <property type="component" value="Unassembled WGS sequence"/>
</dbReference>
<dbReference type="SUPFAM" id="SSF52091">
    <property type="entry name" value="SpoIIaa-like"/>
    <property type="match status" value="1"/>
</dbReference>
<organism evidence="4 5">
    <name type="scientific">Streptosporangium canum</name>
    <dbReference type="NCBI Taxonomy" id="324952"/>
    <lineage>
        <taxon>Bacteria</taxon>
        <taxon>Bacillati</taxon>
        <taxon>Actinomycetota</taxon>
        <taxon>Actinomycetes</taxon>
        <taxon>Streptosporangiales</taxon>
        <taxon>Streptosporangiaceae</taxon>
        <taxon>Streptosporangium</taxon>
    </lineage>
</organism>
<dbReference type="NCBIfam" id="TIGR00377">
    <property type="entry name" value="ant_ant_sig"/>
    <property type="match status" value="1"/>
</dbReference>
<dbReference type="Gene3D" id="3.30.750.24">
    <property type="entry name" value="STAS domain"/>
    <property type="match status" value="1"/>
</dbReference>
<gene>
    <name evidence="4" type="ORF">SAMN05216275_14313</name>
</gene>
<dbReference type="PANTHER" id="PTHR33495">
    <property type="entry name" value="ANTI-SIGMA FACTOR ANTAGONIST TM_1081-RELATED-RELATED"/>
    <property type="match status" value="1"/>
</dbReference>
<accession>A0A1I4DRI9</accession>
<evidence type="ECO:0000313" key="5">
    <source>
        <dbReference type="Proteomes" id="UP000199111"/>
    </source>
</evidence>
<dbReference type="PANTHER" id="PTHR33495:SF2">
    <property type="entry name" value="ANTI-SIGMA FACTOR ANTAGONIST TM_1081-RELATED"/>
    <property type="match status" value="1"/>
</dbReference>
<dbReference type="Pfam" id="PF01740">
    <property type="entry name" value="STAS"/>
    <property type="match status" value="1"/>
</dbReference>
<dbReference type="GO" id="GO:0043856">
    <property type="term" value="F:anti-sigma factor antagonist activity"/>
    <property type="evidence" value="ECO:0007669"/>
    <property type="project" value="InterPro"/>
</dbReference>
<dbReference type="EMBL" id="FOQY01000043">
    <property type="protein sequence ID" value="SFK95569.1"/>
    <property type="molecule type" value="Genomic_DNA"/>
</dbReference>
<dbReference type="GeneID" id="96303047"/>
<name>A0A1I4DRI9_9ACTN</name>
<proteinExistence type="inferred from homology"/>